<dbReference type="Proteomes" id="UP001596113">
    <property type="component" value="Unassembled WGS sequence"/>
</dbReference>
<accession>A0ABW0I402</accession>
<sequence length="302" mass="33779">MIDCPKDRSVNVTYIEAPIETVWKTVATTLGSNAYLTDQALTSGDPEQPKIGDRFTLYYGDIINRAVVLHYEPYKLFVLSDAYESMAPDGTVDPFPVRTSYAFESYGQAFTKLTLEVQGYDSDTYGQWFRECLEMGWRRSLLNLKSVLELGMDLRNELFSYPRLGITNCTVNAEQCEETGVPEGRGNYLLTVFPNGPAERGGLAQGDVITAIDGKPVPDYRTYVRVVSGYYASKVPVTITYVRNGQEGEVVLDLTIDRMFTGLIEGTDAGQEEERKRRQRMASERSASGAIWKNLAGKDESQ</sequence>
<dbReference type="InterPro" id="IPR001478">
    <property type="entry name" value="PDZ"/>
</dbReference>
<dbReference type="Pfam" id="PF13180">
    <property type="entry name" value="PDZ_2"/>
    <property type="match status" value="1"/>
</dbReference>
<dbReference type="EMBL" id="JBHSMI010000067">
    <property type="protein sequence ID" value="MFC5407313.1"/>
    <property type="molecule type" value="Genomic_DNA"/>
</dbReference>
<evidence type="ECO:0000313" key="4">
    <source>
        <dbReference type="Proteomes" id="UP001596113"/>
    </source>
</evidence>
<evidence type="ECO:0000259" key="2">
    <source>
        <dbReference type="PROSITE" id="PS50106"/>
    </source>
</evidence>
<evidence type="ECO:0000256" key="1">
    <source>
        <dbReference type="SAM" id="MobiDB-lite"/>
    </source>
</evidence>
<dbReference type="Gene3D" id="3.30.530.20">
    <property type="match status" value="1"/>
</dbReference>
<dbReference type="InterPro" id="IPR036034">
    <property type="entry name" value="PDZ_sf"/>
</dbReference>
<keyword evidence="4" id="KW-1185">Reference proteome</keyword>
<organism evidence="3 4">
    <name type="scientific">Cohnella soli</name>
    <dbReference type="NCBI Taxonomy" id="425005"/>
    <lineage>
        <taxon>Bacteria</taxon>
        <taxon>Bacillati</taxon>
        <taxon>Bacillota</taxon>
        <taxon>Bacilli</taxon>
        <taxon>Bacillales</taxon>
        <taxon>Paenibacillaceae</taxon>
        <taxon>Cohnella</taxon>
    </lineage>
</organism>
<protein>
    <submittedName>
        <fullName evidence="3">PDZ domain-containing protein</fullName>
    </submittedName>
</protein>
<evidence type="ECO:0000313" key="3">
    <source>
        <dbReference type="EMBL" id="MFC5407313.1"/>
    </source>
</evidence>
<dbReference type="SUPFAM" id="SSF55961">
    <property type="entry name" value="Bet v1-like"/>
    <property type="match status" value="1"/>
</dbReference>
<dbReference type="PROSITE" id="PS50106">
    <property type="entry name" value="PDZ"/>
    <property type="match status" value="1"/>
</dbReference>
<dbReference type="CDD" id="cd07814">
    <property type="entry name" value="SRPBCC_CalC_Aha1-like"/>
    <property type="match status" value="1"/>
</dbReference>
<name>A0ABW0I402_9BACL</name>
<dbReference type="InterPro" id="IPR023393">
    <property type="entry name" value="START-like_dom_sf"/>
</dbReference>
<dbReference type="SMART" id="SM00228">
    <property type="entry name" value="PDZ"/>
    <property type="match status" value="1"/>
</dbReference>
<reference evidence="4" key="1">
    <citation type="journal article" date="2019" name="Int. J. Syst. Evol. Microbiol.">
        <title>The Global Catalogue of Microorganisms (GCM) 10K type strain sequencing project: providing services to taxonomists for standard genome sequencing and annotation.</title>
        <authorList>
            <consortium name="The Broad Institute Genomics Platform"/>
            <consortium name="The Broad Institute Genome Sequencing Center for Infectious Disease"/>
            <person name="Wu L."/>
            <person name="Ma J."/>
        </authorList>
    </citation>
    <scope>NUCLEOTIDE SEQUENCE [LARGE SCALE GENOMIC DNA]</scope>
    <source>
        <strain evidence="4">CGMCC 1.18575</strain>
    </source>
</reference>
<dbReference type="CDD" id="cd06779">
    <property type="entry name" value="cpPDZ_Deg_HtrA-like"/>
    <property type="match status" value="1"/>
</dbReference>
<comment type="caution">
    <text evidence="3">The sequence shown here is derived from an EMBL/GenBank/DDBJ whole genome shotgun (WGS) entry which is preliminary data.</text>
</comment>
<feature type="domain" description="PDZ" evidence="2">
    <location>
        <begin position="147"/>
        <end position="245"/>
    </location>
</feature>
<dbReference type="RefSeq" id="WP_378139865.1">
    <property type="nucleotide sequence ID" value="NZ_JBHSMI010000067.1"/>
</dbReference>
<gene>
    <name evidence="3" type="ORF">ACFPOF_31675</name>
</gene>
<dbReference type="SUPFAM" id="SSF50156">
    <property type="entry name" value="PDZ domain-like"/>
    <property type="match status" value="1"/>
</dbReference>
<dbReference type="Gene3D" id="2.30.42.10">
    <property type="match status" value="1"/>
</dbReference>
<feature type="region of interest" description="Disordered" evidence="1">
    <location>
        <begin position="267"/>
        <end position="302"/>
    </location>
</feature>
<proteinExistence type="predicted"/>